<dbReference type="Proteomes" id="UP001153954">
    <property type="component" value="Unassembled WGS sequence"/>
</dbReference>
<feature type="compositionally biased region" description="Polar residues" evidence="1">
    <location>
        <begin position="116"/>
        <end position="131"/>
    </location>
</feature>
<feature type="compositionally biased region" description="Polar residues" evidence="1">
    <location>
        <begin position="183"/>
        <end position="195"/>
    </location>
</feature>
<feature type="region of interest" description="Disordered" evidence="1">
    <location>
        <begin position="116"/>
        <end position="195"/>
    </location>
</feature>
<evidence type="ECO:0000313" key="3">
    <source>
        <dbReference type="Proteomes" id="UP001153954"/>
    </source>
</evidence>
<gene>
    <name evidence="2" type="ORF">EEDITHA_LOCUS4922</name>
</gene>
<reference evidence="2" key="1">
    <citation type="submission" date="2022-03" db="EMBL/GenBank/DDBJ databases">
        <authorList>
            <person name="Tunstrom K."/>
        </authorList>
    </citation>
    <scope>NUCLEOTIDE SEQUENCE</scope>
</reference>
<evidence type="ECO:0000256" key="1">
    <source>
        <dbReference type="SAM" id="MobiDB-lite"/>
    </source>
</evidence>
<name>A0AAU9TQ10_EUPED</name>
<feature type="compositionally biased region" description="Low complexity" evidence="1">
    <location>
        <begin position="151"/>
        <end position="166"/>
    </location>
</feature>
<evidence type="ECO:0000313" key="2">
    <source>
        <dbReference type="EMBL" id="CAH2088793.1"/>
    </source>
</evidence>
<protein>
    <recommendedName>
        <fullName evidence="4">Endonuclease-reverse transcriptase</fullName>
    </recommendedName>
</protein>
<proteinExistence type="predicted"/>
<sequence>MEEVMNMLRKIQNELNEQKTTIVYNVERRDIQETRRIGKKGEKPQPITITFTSLGTKIEIFKQRRVLKDTYYYIKEDFPQHGLAKRRELQEQLKTEKEKGNSASIKYDKLIIHSKNNTTIGNKKRTLPTSPNDKDLSHSEPKPQAHKKNKTQTQSGLQKSSSLSKGVIKPGILGFLTTKNHKNQPNDQTNENNKQ</sequence>
<feature type="compositionally biased region" description="Basic and acidic residues" evidence="1">
    <location>
        <begin position="132"/>
        <end position="143"/>
    </location>
</feature>
<comment type="caution">
    <text evidence="2">The sequence shown here is derived from an EMBL/GenBank/DDBJ whole genome shotgun (WGS) entry which is preliminary data.</text>
</comment>
<dbReference type="AlphaFoldDB" id="A0AAU9TQ10"/>
<keyword evidence="3" id="KW-1185">Reference proteome</keyword>
<evidence type="ECO:0008006" key="4">
    <source>
        <dbReference type="Google" id="ProtNLM"/>
    </source>
</evidence>
<dbReference type="EMBL" id="CAKOGL010000007">
    <property type="protein sequence ID" value="CAH2088793.1"/>
    <property type="molecule type" value="Genomic_DNA"/>
</dbReference>
<accession>A0AAU9TQ10</accession>
<organism evidence="2 3">
    <name type="scientific">Euphydryas editha</name>
    <name type="common">Edith's checkerspot</name>
    <dbReference type="NCBI Taxonomy" id="104508"/>
    <lineage>
        <taxon>Eukaryota</taxon>
        <taxon>Metazoa</taxon>
        <taxon>Ecdysozoa</taxon>
        <taxon>Arthropoda</taxon>
        <taxon>Hexapoda</taxon>
        <taxon>Insecta</taxon>
        <taxon>Pterygota</taxon>
        <taxon>Neoptera</taxon>
        <taxon>Endopterygota</taxon>
        <taxon>Lepidoptera</taxon>
        <taxon>Glossata</taxon>
        <taxon>Ditrysia</taxon>
        <taxon>Papilionoidea</taxon>
        <taxon>Nymphalidae</taxon>
        <taxon>Nymphalinae</taxon>
        <taxon>Euphydryas</taxon>
    </lineage>
</organism>